<feature type="domain" description="Methyltransferase type 11" evidence="1">
    <location>
        <begin position="51"/>
        <end position="135"/>
    </location>
</feature>
<dbReference type="InterPro" id="IPR029063">
    <property type="entry name" value="SAM-dependent_MTases_sf"/>
</dbReference>
<organism evidence="2 3">
    <name type="scientific">Dentiradicibacter hellwigii</name>
    <dbReference type="NCBI Taxonomy" id="3149053"/>
    <lineage>
        <taxon>Bacteria</taxon>
        <taxon>Pseudomonadati</taxon>
        <taxon>Pseudomonadota</taxon>
        <taxon>Betaproteobacteria</taxon>
        <taxon>Rhodocyclales</taxon>
        <taxon>Rhodocyclaceae</taxon>
        <taxon>Dentiradicibacter</taxon>
    </lineage>
</organism>
<dbReference type="GO" id="GO:0008168">
    <property type="term" value="F:methyltransferase activity"/>
    <property type="evidence" value="ECO:0007669"/>
    <property type="project" value="UniProtKB-KW"/>
</dbReference>
<comment type="caution">
    <text evidence="2">The sequence shown here is derived from an EMBL/GenBank/DDBJ whole genome shotgun (WGS) entry which is preliminary data.</text>
</comment>
<gene>
    <name evidence="2" type="ORF">ABCS64_09140</name>
</gene>
<name>A0ABV4UGJ7_9RHOO</name>
<dbReference type="RefSeq" id="WP_418891531.1">
    <property type="nucleotide sequence ID" value="NZ_JBEUWX010000002.1"/>
</dbReference>
<proteinExistence type="predicted"/>
<sequence>MSQSEQSEVQTGLERIRVAEVPIDHHHYIVLSLLNAWMETVAAPMASGVVLDYGCGGQPYRRLLECYATRYIGADVAAAAGIKPDVVLTPGKPAPLPDASIDTILSTQVLEHVYDFKSYLADCSRLLRPGGKMILSAPMHWRHHETPYDYWRFTRFGLWKSIEDSGFGILDFRPCGGFFAMLGQAFMDYRNEKGKRGQFTASIINRISLWLDGRLADTDDTLGWMCIVEKL</sequence>
<accession>A0ABV4UGJ7</accession>
<dbReference type="SUPFAM" id="SSF53335">
    <property type="entry name" value="S-adenosyl-L-methionine-dependent methyltransferases"/>
    <property type="match status" value="1"/>
</dbReference>
<keyword evidence="2" id="KW-0808">Transferase</keyword>
<dbReference type="CDD" id="cd02440">
    <property type="entry name" value="AdoMet_MTases"/>
    <property type="match status" value="1"/>
</dbReference>
<evidence type="ECO:0000313" key="2">
    <source>
        <dbReference type="EMBL" id="MFA9950476.1"/>
    </source>
</evidence>
<reference evidence="3" key="1">
    <citation type="submission" date="2024-06" db="EMBL/GenBank/DDBJ databases">
        <title>Radixoralia hellwigii gen. nov., sp nov., isolated from a root canal in the human oral cavity.</title>
        <authorList>
            <person name="Bartsch S."/>
            <person name="Wittmer A."/>
            <person name="Schulz A.-K."/>
            <person name="Neumann-Schaal M."/>
            <person name="Wolf J."/>
            <person name="Gronow S."/>
            <person name="Tennert C."/>
            <person name="Haecker G."/>
            <person name="Cieplik F."/>
            <person name="Al-Ahmad A."/>
        </authorList>
    </citation>
    <scope>NUCLEOTIDE SEQUENCE [LARGE SCALE GENOMIC DNA]</scope>
    <source>
        <strain evidence="3">Wk13</strain>
    </source>
</reference>
<dbReference type="Gene3D" id="3.40.50.150">
    <property type="entry name" value="Vaccinia Virus protein VP39"/>
    <property type="match status" value="1"/>
</dbReference>
<dbReference type="GO" id="GO:0032259">
    <property type="term" value="P:methylation"/>
    <property type="evidence" value="ECO:0007669"/>
    <property type="project" value="UniProtKB-KW"/>
</dbReference>
<dbReference type="Proteomes" id="UP001574673">
    <property type="component" value="Unassembled WGS sequence"/>
</dbReference>
<keyword evidence="3" id="KW-1185">Reference proteome</keyword>
<dbReference type="Pfam" id="PF08241">
    <property type="entry name" value="Methyltransf_11"/>
    <property type="match status" value="1"/>
</dbReference>
<evidence type="ECO:0000313" key="3">
    <source>
        <dbReference type="Proteomes" id="UP001574673"/>
    </source>
</evidence>
<protein>
    <submittedName>
        <fullName evidence="2">Methyltransferase domain-containing protein</fullName>
    </submittedName>
</protein>
<evidence type="ECO:0000259" key="1">
    <source>
        <dbReference type="Pfam" id="PF08241"/>
    </source>
</evidence>
<keyword evidence="2" id="KW-0489">Methyltransferase</keyword>
<dbReference type="EMBL" id="JBEUWX010000002">
    <property type="protein sequence ID" value="MFA9950476.1"/>
    <property type="molecule type" value="Genomic_DNA"/>
</dbReference>
<dbReference type="InterPro" id="IPR013216">
    <property type="entry name" value="Methyltransf_11"/>
</dbReference>